<dbReference type="InterPro" id="IPR039968">
    <property type="entry name" value="BcerS-like"/>
</dbReference>
<dbReference type="InterPro" id="IPR016181">
    <property type="entry name" value="Acyl_CoA_acyltransferase"/>
</dbReference>
<protein>
    <recommendedName>
        <fullName evidence="3">N-acetyltransferase domain-containing protein</fullName>
    </recommendedName>
</protein>
<dbReference type="AlphaFoldDB" id="A0A078KZF0"/>
<keyword evidence="2" id="KW-1185">Reference proteome</keyword>
<dbReference type="Proteomes" id="UP000044071">
    <property type="component" value="Unassembled WGS sequence"/>
</dbReference>
<proteinExistence type="predicted"/>
<dbReference type="OrthoDB" id="9806005at2"/>
<evidence type="ECO:0000313" key="1">
    <source>
        <dbReference type="EMBL" id="CDZ77123.1"/>
    </source>
</evidence>
<organism evidence="1 2">
    <name type="scientific">Legionella massiliensis</name>
    <dbReference type="NCBI Taxonomy" id="1034943"/>
    <lineage>
        <taxon>Bacteria</taxon>
        <taxon>Pseudomonadati</taxon>
        <taxon>Pseudomonadota</taxon>
        <taxon>Gammaproteobacteria</taxon>
        <taxon>Legionellales</taxon>
        <taxon>Legionellaceae</taxon>
        <taxon>Legionella</taxon>
    </lineage>
</organism>
<evidence type="ECO:0000313" key="2">
    <source>
        <dbReference type="Proteomes" id="UP000044071"/>
    </source>
</evidence>
<dbReference type="RefSeq" id="WP_043873524.1">
    <property type="nucleotide sequence ID" value="NZ_CCVW01000001.1"/>
</dbReference>
<name>A0A078KZF0_9GAMM</name>
<dbReference type="PANTHER" id="PTHR41368">
    <property type="entry name" value="PROTEIN YGHO"/>
    <property type="match status" value="1"/>
</dbReference>
<accession>A0A078KZF0</accession>
<dbReference type="PANTHER" id="PTHR41368:SF1">
    <property type="entry name" value="PROTEIN YGHO"/>
    <property type="match status" value="1"/>
</dbReference>
<dbReference type="SUPFAM" id="SSF55729">
    <property type="entry name" value="Acyl-CoA N-acyltransferases (Nat)"/>
    <property type="match status" value="1"/>
</dbReference>
<dbReference type="EMBL" id="CCSB01000001">
    <property type="protein sequence ID" value="CDZ77123.1"/>
    <property type="molecule type" value="Genomic_DNA"/>
</dbReference>
<sequence length="379" mass="44110">MGDRDIVVRAVTNFVQKRAFIAVPWTIHAHDPNWIPPLRQTVAKMLNTRKHPFYQQAELALWIAYEDNQPLGRIAAILNHRHNQYNREQTVFWGFFESVNCSEVAAALFLEVELWARTKNAQQLKGPVNLSLNYECGMQISAFDSKPFLMMTQNPEYYPQLIESLEHRKAIDTYAWLIDYKTINIHPRISRIRGKLLDNPDIVMRPINMKNYYKDAEMVIEIYNDAWADNWGFVPQSAEELHYMIKELKNIIISKLAYIITVQGEPAAFSVCLPNINQVLHTIPNGKLLPTGLFKLLWYLKSRKINMEGRIPLLGIKKKFSHLPLGSMLYAKYGEVCAELEMGNIECSWILETNKSMNFALKHINAKPYKTYRIYEKML</sequence>
<reference evidence="1 2" key="1">
    <citation type="submission" date="2014-06" db="EMBL/GenBank/DDBJ databases">
        <authorList>
            <person name="Urmite Genomes Urmite Genomes"/>
        </authorList>
    </citation>
    <scope>NUCLEOTIDE SEQUENCE [LARGE SCALE GENOMIC DNA]</scope>
</reference>
<dbReference type="STRING" id="1034943.BN59_01405"/>
<evidence type="ECO:0008006" key="3">
    <source>
        <dbReference type="Google" id="ProtNLM"/>
    </source>
</evidence>
<dbReference type="eggNOG" id="COG0456">
    <property type="taxonomic scope" value="Bacteria"/>
</dbReference>
<gene>
    <name evidence="1" type="ORF">BN59_01405</name>
</gene>